<organism evidence="2 3">
    <name type="scientific">Aequorivita aquimaris</name>
    <dbReference type="NCBI Taxonomy" id="1548749"/>
    <lineage>
        <taxon>Bacteria</taxon>
        <taxon>Pseudomonadati</taxon>
        <taxon>Bacteroidota</taxon>
        <taxon>Flavobacteriia</taxon>
        <taxon>Flavobacteriales</taxon>
        <taxon>Flavobacteriaceae</taxon>
        <taxon>Aequorivita</taxon>
    </lineage>
</organism>
<dbReference type="InterPro" id="IPR021215">
    <property type="entry name" value="DUF2752"/>
</dbReference>
<feature type="transmembrane region" description="Helical" evidence="1">
    <location>
        <begin position="102"/>
        <end position="123"/>
    </location>
</feature>
<reference evidence="2 3" key="2">
    <citation type="journal article" date="2016" name="Int. J. Syst. Evol. Microbiol.">
        <title>Vitellibacter aquimaris sp. nov., a marine bacterium isolated from seawater.</title>
        <authorList>
            <person name="Thevarajoo S."/>
            <person name="Selvaratnam C."/>
            <person name="Goh K.M."/>
            <person name="Hong K.W."/>
            <person name="Chan X.Y."/>
            <person name="Chan K.G."/>
            <person name="Chong C.S."/>
        </authorList>
    </citation>
    <scope>NUCLEOTIDE SEQUENCE [LARGE SCALE GENOMIC DNA]</scope>
    <source>
        <strain evidence="2 3">D-24</strain>
    </source>
</reference>
<dbReference type="Pfam" id="PF10825">
    <property type="entry name" value="DUF2752"/>
    <property type="match status" value="1"/>
</dbReference>
<keyword evidence="1" id="KW-0812">Transmembrane</keyword>
<dbReference type="AlphaFoldDB" id="A0A137RFG8"/>
<feature type="transmembrane region" description="Helical" evidence="1">
    <location>
        <begin position="7"/>
        <end position="27"/>
    </location>
</feature>
<evidence type="ECO:0000313" key="3">
    <source>
        <dbReference type="Proteomes" id="UP000070138"/>
    </source>
</evidence>
<reference evidence="3" key="1">
    <citation type="submission" date="2014-10" db="EMBL/GenBank/DDBJ databases">
        <title>Genome sequencing of Vitellibacter sp. D-24.</title>
        <authorList>
            <person name="Thevarajoo S."/>
            <person name="Selvaratnam C."/>
            <person name="Goh K.M."/>
            <person name="Chong C.S."/>
        </authorList>
    </citation>
    <scope>NUCLEOTIDE SEQUENCE [LARGE SCALE GENOMIC DNA]</scope>
    <source>
        <strain evidence="3">D-24</strain>
    </source>
</reference>
<evidence type="ECO:0008006" key="4">
    <source>
        <dbReference type="Google" id="ProtNLM"/>
    </source>
</evidence>
<dbReference type="STRING" id="1548749.LS48_12570"/>
<dbReference type="EMBL" id="JRWG01000009">
    <property type="protein sequence ID" value="KXN98240.1"/>
    <property type="molecule type" value="Genomic_DNA"/>
</dbReference>
<accession>A0A137RFG8</accession>
<evidence type="ECO:0000313" key="2">
    <source>
        <dbReference type="EMBL" id="KXN98240.1"/>
    </source>
</evidence>
<feature type="transmembrane region" description="Helical" evidence="1">
    <location>
        <begin position="74"/>
        <end position="95"/>
    </location>
</feature>
<evidence type="ECO:0000256" key="1">
    <source>
        <dbReference type="SAM" id="Phobius"/>
    </source>
</evidence>
<sequence>MQDIKRIWKIALLVTLFGGFFLIYFSYNPSENSFFIPCPFHYITGFFCPGCGSQRAVHLLLHGDVVGAFRFNPLMVLTLPILIYGMAITIANWIFETKYRLMLFYSNLFIFGYFGLAILYWILRNLPIYPFNLLAPAG</sequence>
<keyword evidence="1" id="KW-0472">Membrane</keyword>
<name>A0A137RFG8_9FLAO</name>
<dbReference type="PATRIC" id="fig|1548749.3.peg.2627"/>
<proteinExistence type="predicted"/>
<dbReference type="Proteomes" id="UP000070138">
    <property type="component" value="Unassembled WGS sequence"/>
</dbReference>
<comment type="caution">
    <text evidence="2">The sequence shown here is derived from an EMBL/GenBank/DDBJ whole genome shotgun (WGS) entry which is preliminary data.</text>
</comment>
<keyword evidence="3" id="KW-1185">Reference proteome</keyword>
<gene>
    <name evidence="2" type="ORF">LS48_12570</name>
</gene>
<keyword evidence="1" id="KW-1133">Transmembrane helix</keyword>
<protein>
    <recommendedName>
        <fullName evidence="4">DUF2752 domain-containing protein</fullName>
    </recommendedName>
</protein>